<dbReference type="Pfam" id="PF00106">
    <property type="entry name" value="adh_short"/>
    <property type="match status" value="1"/>
</dbReference>
<dbReference type="GO" id="GO:0016491">
    <property type="term" value="F:oxidoreductase activity"/>
    <property type="evidence" value="ECO:0007669"/>
    <property type="project" value="UniProtKB-KW"/>
</dbReference>
<keyword evidence="3" id="KW-0560">Oxidoreductase</keyword>
<comment type="caution">
    <text evidence="5">The sequence shown here is derived from an EMBL/GenBank/DDBJ whole genome shotgun (WGS) entry which is preliminary data.</text>
</comment>
<dbReference type="InterPro" id="IPR002347">
    <property type="entry name" value="SDR_fam"/>
</dbReference>
<dbReference type="RefSeq" id="XP_031868852.1">
    <property type="nucleotide sequence ID" value="XM_032015431.1"/>
</dbReference>
<proteinExistence type="inferred from homology"/>
<keyword evidence="2" id="KW-0521">NADP</keyword>
<dbReference type="Gene3D" id="3.40.50.720">
    <property type="entry name" value="NAD(P)-binding Rossmann-like Domain"/>
    <property type="match status" value="1"/>
</dbReference>
<dbReference type="EMBL" id="NPIC01000005">
    <property type="protein sequence ID" value="RDL36196.1"/>
    <property type="molecule type" value="Genomic_DNA"/>
</dbReference>
<dbReference type="PROSITE" id="PS00061">
    <property type="entry name" value="ADH_SHORT"/>
    <property type="match status" value="1"/>
</dbReference>
<dbReference type="SUPFAM" id="SSF51735">
    <property type="entry name" value="NAD(P)-binding Rossmann-fold domains"/>
    <property type="match status" value="1"/>
</dbReference>
<dbReference type="AlphaFoldDB" id="A0A370TKZ0"/>
<comment type="similarity">
    <text evidence="1 4">Belongs to the short-chain dehydrogenases/reductases (SDR) family.</text>
</comment>
<sequence length="263" mass="27691">MPQLTDKVAIITGVSSGIGHATALQFLGEGARVFGIDISPFPTTAGLTDSQQSLFEFHQCNLVTSGAIPTAVSSCKARFGDRIDILVNVAGVIDGWSSVDTTTDDEWSRVMAINLDVPVKLMREVLPAMKLQKSGAIVNVCSKASMSGAAAGAAYTASKHALAGVTKNVAWRFRLEGIRCNAVCPGATTTNIATSMKMEYFDPAAFAVFQPIIQLHCASDTAGIPTTHISPADIANGIRFLASDESKMINGVLLPIDTAWSTI</sequence>
<dbReference type="GeneID" id="43599657"/>
<reference evidence="5 6" key="1">
    <citation type="journal article" date="2018" name="IMA Fungus">
        <title>IMA Genome-F 9: Draft genome sequence of Annulohypoxylon stygium, Aspergillus mulundensis, Berkeleyomyces basicola (syn. Thielaviopsis basicola), Ceratocystis smalleyi, two Cercospora beticola strains, Coleophoma cylindrospora, Fusarium fracticaudum, Phialophora cf. hyalina, and Morchella septimelata.</title>
        <authorList>
            <person name="Wingfield B.D."/>
            <person name="Bills G.F."/>
            <person name="Dong Y."/>
            <person name="Huang W."/>
            <person name="Nel W.J."/>
            <person name="Swalarsk-Parry B.S."/>
            <person name="Vaghefi N."/>
            <person name="Wilken P.M."/>
            <person name="An Z."/>
            <person name="de Beer Z.W."/>
            <person name="De Vos L."/>
            <person name="Chen L."/>
            <person name="Duong T.A."/>
            <person name="Gao Y."/>
            <person name="Hammerbacher A."/>
            <person name="Kikkert J.R."/>
            <person name="Li Y."/>
            <person name="Li H."/>
            <person name="Li K."/>
            <person name="Li Q."/>
            <person name="Liu X."/>
            <person name="Ma X."/>
            <person name="Naidoo K."/>
            <person name="Pethybridge S.J."/>
            <person name="Sun J."/>
            <person name="Steenkamp E.T."/>
            <person name="van der Nest M.A."/>
            <person name="van Wyk S."/>
            <person name="Wingfield M.J."/>
            <person name="Xiong C."/>
            <person name="Yue Q."/>
            <person name="Zhang X."/>
        </authorList>
    </citation>
    <scope>NUCLEOTIDE SEQUENCE [LARGE SCALE GENOMIC DNA]</scope>
    <source>
        <strain evidence="5 6">BP 5553</strain>
    </source>
</reference>
<dbReference type="OrthoDB" id="37659at2759"/>
<gene>
    <name evidence="5" type="ORF">BP5553_06808</name>
</gene>
<organism evidence="5 6">
    <name type="scientific">Venustampulla echinocandica</name>
    <dbReference type="NCBI Taxonomy" id="2656787"/>
    <lineage>
        <taxon>Eukaryota</taxon>
        <taxon>Fungi</taxon>
        <taxon>Dikarya</taxon>
        <taxon>Ascomycota</taxon>
        <taxon>Pezizomycotina</taxon>
        <taxon>Leotiomycetes</taxon>
        <taxon>Helotiales</taxon>
        <taxon>Pleuroascaceae</taxon>
        <taxon>Venustampulla</taxon>
    </lineage>
</organism>
<evidence type="ECO:0000256" key="1">
    <source>
        <dbReference type="ARBA" id="ARBA00006484"/>
    </source>
</evidence>
<dbReference type="STRING" id="2656787.A0A370TKZ0"/>
<dbReference type="PANTHER" id="PTHR24321:SF8">
    <property type="entry name" value="ESTRADIOL 17-BETA-DEHYDROGENASE 8-RELATED"/>
    <property type="match status" value="1"/>
</dbReference>
<name>A0A370TKZ0_9HELO</name>
<evidence type="ECO:0000256" key="2">
    <source>
        <dbReference type="ARBA" id="ARBA00022857"/>
    </source>
</evidence>
<dbReference type="PRINTS" id="PR00081">
    <property type="entry name" value="GDHRDH"/>
</dbReference>
<dbReference type="GO" id="GO:0009688">
    <property type="term" value="P:abscisic acid biosynthetic process"/>
    <property type="evidence" value="ECO:0007669"/>
    <property type="project" value="UniProtKB-ARBA"/>
</dbReference>
<dbReference type="InterPro" id="IPR036291">
    <property type="entry name" value="NAD(P)-bd_dom_sf"/>
</dbReference>
<protein>
    <submittedName>
        <fullName evidence="5">Putative Short chain dehydrogenase</fullName>
    </submittedName>
</protein>
<dbReference type="CDD" id="cd05233">
    <property type="entry name" value="SDR_c"/>
    <property type="match status" value="1"/>
</dbReference>
<accession>A0A370TKZ0</accession>
<dbReference type="FunFam" id="3.40.50.720:FF:000084">
    <property type="entry name" value="Short-chain dehydrogenase reductase"/>
    <property type="match status" value="1"/>
</dbReference>
<evidence type="ECO:0000313" key="5">
    <source>
        <dbReference type="EMBL" id="RDL36196.1"/>
    </source>
</evidence>
<evidence type="ECO:0000313" key="6">
    <source>
        <dbReference type="Proteomes" id="UP000254866"/>
    </source>
</evidence>
<evidence type="ECO:0000256" key="4">
    <source>
        <dbReference type="RuleBase" id="RU000363"/>
    </source>
</evidence>
<evidence type="ECO:0000256" key="3">
    <source>
        <dbReference type="ARBA" id="ARBA00023002"/>
    </source>
</evidence>
<keyword evidence="6" id="KW-1185">Reference proteome</keyword>
<dbReference type="InterPro" id="IPR020904">
    <property type="entry name" value="Sc_DH/Rdtase_CS"/>
</dbReference>
<dbReference type="Proteomes" id="UP000254866">
    <property type="component" value="Unassembled WGS sequence"/>
</dbReference>
<dbReference type="PANTHER" id="PTHR24321">
    <property type="entry name" value="DEHYDROGENASES, SHORT CHAIN"/>
    <property type="match status" value="1"/>
</dbReference>
<dbReference type="PRINTS" id="PR00080">
    <property type="entry name" value="SDRFAMILY"/>
</dbReference>